<evidence type="ECO:0000313" key="3">
    <source>
        <dbReference type="EMBL" id="GIL54181.1"/>
    </source>
</evidence>
<evidence type="ECO:0000256" key="1">
    <source>
        <dbReference type="SAM" id="MobiDB-lite"/>
    </source>
</evidence>
<feature type="compositionally biased region" description="Pro residues" evidence="1">
    <location>
        <begin position="334"/>
        <end position="364"/>
    </location>
</feature>
<sequence>MVVSLSSSSECNSQGGGNVVTVKNAFLGPNGHADFFKDCSYGRMVFDRQALTVVSTVLPCSVDIAVNCDEDMIADAAKRQLPPGVKVGSYDHHLYVFPGTSGCNKPALADIPGIKSWYPPNNFGIFSKGTVMQEILHNFGIYHGYKNLVEYEDYSSAMGKGASCPSAPELWRLGWATPLAQLNSTSLPLATYTSFTLPATYLGPKGVMIRIIPDWLGKDYTKNLYLALRVKAAGDRDLLEDFNGKLNIHEVISKYDSNLISEVNSMVNFLAAQSPNSNVNYPQYKLQLITGALVNGGTAISVKLCRFIAGPKECTEPSQRPSLFSPPKLASPPLKTPPPSRLSKPPPPAPPSKHDAPPPLDYGN</sequence>
<organism evidence="3 4">
    <name type="scientific">Volvox africanus</name>
    <dbReference type="NCBI Taxonomy" id="51714"/>
    <lineage>
        <taxon>Eukaryota</taxon>
        <taxon>Viridiplantae</taxon>
        <taxon>Chlorophyta</taxon>
        <taxon>core chlorophytes</taxon>
        <taxon>Chlorophyceae</taxon>
        <taxon>CS clade</taxon>
        <taxon>Chlamydomonadales</taxon>
        <taxon>Volvocaceae</taxon>
        <taxon>Volvox</taxon>
    </lineage>
</organism>
<evidence type="ECO:0000259" key="2">
    <source>
        <dbReference type="Pfam" id="PF05548"/>
    </source>
</evidence>
<accession>A0A8J4B6C5</accession>
<dbReference type="Pfam" id="PF05548">
    <property type="entry name" value="Peptidase_M11"/>
    <property type="match status" value="1"/>
</dbReference>
<gene>
    <name evidence="3" type="ORF">Vafri_9767</name>
</gene>
<reference evidence="3" key="1">
    <citation type="journal article" date="2021" name="Proc. Natl. Acad. Sci. U.S.A.">
        <title>Three genomes in the algal genus Volvox reveal the fate of a haploid sex-determining region after a transition to homothallism.</title>
        <authorList>
            <person name="Yamamoto K."/>
            <person name="Hamaji T."/>
            <person name="Kawai-Toyooka H."/>
            <person name="Matsuzaki R."/>
            <person name="Takahashi F."/>
            <person name="Nishimura Y."/>
            <person name="Kawachi M."/>
            <person name="Noguchi H."/>
            <person name="Minakuchi Y."/>
            <person name="Umen J.G."/>
            <person name="Toyoda A."/>
            <person name="Nozaki H."/>
        </authorList>
    </citation>
    <scope>NUCLEOTIDE SEQUENCE</scope>
    <source>
        <strain evidence="3">NIES-3780</strain>
    </source>
</reference>
<dbReference type="AlphaFoldDB" id="A0A8J4B6C5"/>
<keyword evidence="4" id="KW-1185">Reference proteome</keyword>
<comment type="caution">
    <text evidence="3">The sequence shown here is derived from an EMBL/GenBank/DDBJ whole genome shotgun (WGS) entry which is preliminary data.</text>
</comment>
<feature type="compositionally biased region" description="Low complexity" evidence="1">
    <location>
        <begin position="321"/>
        <end position="333"/>
    </location>
</feature>
<name>A0A8J4B6C5_9CHLO</name>
<dbReference type="EMBL" id="BNCO01000017">
    <property type="protein sequence ID" value="GIL54181.1"/>
    <property type="molecule type" value="Genomic_DNA"/>
</dbReference>
<feature type="domain" description="Peptidase M11 gametolysin" evidence="2">
    <location>
        <begin position="18"/>
        <end position="281"/>
    </location>
</feature>
<evidence type="ECO:0000313" key="4">
    <source>
        <dbReference type="Proteomes" id="UP000747399"/>
    </source>
</evidence>
<dbReference type="InterPro" id="IPR008752">
    <property type="entry name" value="Peptidase_M11"/>
</dbReference>
<feature type="region of interest" description="Disordered" evidence="1">
    <location>
        <begin position="314"/>
        <end position="364"/>
    </location>
</feature>
<dbReference type="Proteomes" id="UP000747399">
    <property type="component" value="Unassembled WGS sequence"/>
</dbReference>
<protein>
    <recommendedName>
        <fullName evidence="2">Peptidase M11 gametolysin domain-containing protein</fullName>
    </recommendedName>
</protein>
<proteinExistence type="predicted"/>